<evidence type="ECO:0000313" key="2">
    <source>
        <dbReference type="EMBL" id="EIC01469.1"/>
    </source>
</evidence>
<proteinExistence type="predicted"/>
<dbReference type="Proteomes" id="UP000003571">
    <property type="component" value="Unassembled WGS sequence"/>
</dbReference>
<protein>
    <submittedName>
        <fullName evidence="2">ATPase associated with various cellular activities AAA_5</fullName>
    </submittedName>
</protein>
<dbReference type="eggNOG" id="COG0714">
    <property type="taxonomic scope" value="Bacteria"/>
</dbReference>
<dbReference type="InterPro" id="IPR041538">
    <property type="entry name" value="RavA-like_AAA_lid"/>
</dbReference>
<dbReference type="OrthoDB" id="1814213at2"/>
<dbReference type="Pfam" id="PF20030">
    <property type="entry name" value="bpMoxR"/>
    <property type="match status" value="1"/>
</dbReference>
<dbReference type="SUPFAM" id="SSF52540">
    <property type="entry name" value="P-loop containing nucleoside triphosphate hydrolases"/>
    <property type="match status" value="1"/>
</dbReference>
<dbReference type="AlphaFoldDB" id="H7EM61"/>
<dbReference type="Gene3D" id="3.40.50.300">
    <property type="entry name" value="P-loop containing nucleotide triphosphate hydrolases"/>
    <property type="match status" value="1"/>
</dbReference>
<keyword evidence="3" id="KW-1185">Reference proteome</keyword>
<dbReference type="SMART" id="SM00382">
    <property type="entry name" value="AAA"/>
    <property type="match status" value="1"/>
</dbReference>
<accession>H7EM61</accession>
<dbReference type="RefSeq" id="WP_002705268.1">
    <property type="nucleotide sequence ID" value="NZ_AGRW01000050.1"/>
</dbReference>
<comment type="caution">
    <text evidence="2">The sequence shown here is derived from an EMBL/GenBank/DDBJ whole genome shotgun (WGS) entry which is preliminary data.</text>
</comment>
<dbReference type="Pfam" id="PF17868">
    <property type="entry name" value="AAA_lid_8"/>
    <property type="match status" value="1"/>
</dbReference>
<dbReference type="InterPro" id="IPR003593">
    <property type="entry name" value="AAA+_ATPase"/>
</dbReference>
<reference evidence="2 3" key="1">
    <citation type="submission" date="2011-09" db="EMBL/GenBank/DDBJ databases">
        <title>The draft genome of Treponema saccharophilum DSM 2985.</title>
        <authorList>
            <consortium name="US DOE Joint Genome Institute (JGI-PGF)"/>
            <person name="Lucas S."/>
            <person name="Copeland A."/>
            <person name="Lapidus A."/>
            <person name="Glavina del Rio T."/>
            <person name="Dalin E."/>
            <person name="Tice H."/>
            <person name="Bruce D."/>
            <person name="Goodwin L."/>
            <person name="Pitluck S."/>
            <person name="Peters L."/>
            <person name="Kyrpides N."/>
            <person name="Mavromatis K."/>
            <person name="Ivanova N."/>
            <person name="Markowitz V."/>
            <person name="Cheng J.-F."/>
            <person name="Hugenholtz P."/>
            <person name="Woyke T."/>
            <person name="Wu D."/>
            <person name="Gronow S."/>
            <person name="Wellnitz S."/>
            <person name="Brambilla E."/>
            <person name="Klenk H.-P."/>
            <person name="Eisen J.A."/>
        </authorList>
    </citation>
    <scope>NUCLEOTIDE SEQUENCE [LARGE SCALE GENOMIC DNA]</scope>
    <source>
        <strain evidence="2 3">DSM 2985</strain>
    </source>
</reference>
<gene>
    <name evidence="2" type="ORF">TresaDRAFT_1361</name>
</gene>
<name>H7EM61_9SPIR</name>
<dbReference type="EMBL" id="AGRW01000050">
    <property type="protein sequence ID" value="EIC01469.1"/>
    <property type="molecule type" value="Genomic_DNA"/>
</dbReference>
<dbReference type="InterPro" id="IPR027417">
    <property type="entry name" value="P-loop_NTPase"/>
</dbReference>
<dbReference type="PATRIC" id="fig|907348.3.peg.2016"/>
<sequence length="791" mass="90008">MTYTKEEVVQKLVLAYKARCEEKNLDEISISSIIQKASFKQDERNEIFKLFNLPSYEEILLHTNLFDVFSPQGKTHKVAKMKQTNATMEEKTMAENETKTEKLHDRIQKIRDALSEGLIEKEDVVRLLLLTAIAGESSFLLGAPGCGKSMLARRMALAFKVDGENGVKYFETLLNQFSTPEDVFGNISLKALNGELEECKGKEEYRRLTENMLPEADVAFLDEIWKASPAILNTLLTIINERKFHNGSKVMDVPLKALFAASNELPAKDKGLEALYDRFVLRLCVGYIQNEDSFFEMIDGSSSSEFELPDEVKKLQITNEELKEWKEKIDAVSLSDEAKAVISAIRKELVHRNNNMGDEDKKNGELFEVGDRRWKKIAHILKTSAFLNDRSEVDLMDCQLIEYCIWSTEKQQKQAREIVEKCIKQNGVDCDNAIDEIREQIVDFKVAIDEAWFMEVEEPATDKIVTVDGQNCYECTREGTSETWYVSVEKGTHAYYSDHSHDVYDSSKSRRTSDYSMTKQGDKIKCWQNFTLKKNPAKTHVEAKKFSDIAYETLQKKFKQERYVPIVDRINAEIASLKTQKEKDAVPFKANLFANQEYNTSITSKIDTAIRELEDAEVALDKQQSRYYKANLSASLSVGDVILKNGTIYTADEIASLSDEDKGKVIAVVCVAGEKTYAVGLEQYTDTWDNTAKIASDYGSENGLPSKYASCWAVPDKNLLSKIWANREVINKSLEAVGNKLATLMAKEYWSSSSNGDTAAFYQLFDERGHQDHTTKDHNYAVCLVREWKKE</sequence>
<dbReference type="PANTHER" id="PTHR32204">
    <property type="entry name" value="ATPASE RAVA"/>
    <property type="match status" value="1"/>
</dbReference>
<feature type="domain" description="AAA+ ATPase" evidence="1">
    <location>
        <begin position="134"/>
        <end position="289"/>
    </location>
</feature>
<dbReference type="InterPro" id="IPR050513">
    <property type="entry name" value="RavA_ATPases"/>
</dbReference>
<dbReference type="STRING" id="907348.TresaDRAFT_1361"/>
<evidence type="ECO:0000313" key="3">
    <source>
        <dbReference type="Proteomes" id="UP000003571"/>
    </source>
</evidence>
<dbReference type="CDD" id="cd00009">
    <property type="entry name" value="AAA"/>
    <property type="match status" value="1"/>
</dbReference>
<dbReference type="InterPro" id="IPR045427">
    <property type="entry name" value="MoxR"/>
</dbReference>
<evidence type="ECO:0000259" key="1">
    <source>
        <dbReference type="SMART" id="SM00382"/>
    </source>
</evidence>
<organism evidence="2 3">
    <name type="scientific">Treponema saccharophilum DSM 2985</name>
    <dbReference type="NCBI Taxonomy" id="907348"/>
    <lineage>
        <taxon>Bacteria</taxon>
        <taxon>Pseudomonadati</taxon>
        <taxon>Spirochaetota</taxon>
        <taxon>Spirochaetia</taxon>
        <taxon>Spirochaetales</taxon>
        <taxon>Treponemataceae</taxon>
        <taxon>Treponema</taxon>
    </lineage>
</organism>
<dbReference type="PANTHER" id="PTHR32204:SF0">
    <property type="entry name" value="ATPASE RAVA"/>
    <property type="match status" value="1"/>
</dbReference>